<organism evidence="1 2">
    <name type="scientific">Lophiotrema nucula</name>
    <dbReference type="NCBI Taxonomy" id="690887"/>
    <lineage>
        <taxon>Eukaryota</taxon>
        <taxon>Fungi</taxon>
        <taxon>Dikarya</taxon>
        <taxon>Ascomycota</taxon>
        <taxon>Pezizomycotina</taxon>
        <taxon>Dothideomycetes</taxon>
        <taxon>Pleosporomycetidae</taxon>
        <taxon>Pleosporales</taxon>
        <taxon>Lophiotremataceae</taxon>
        <taxon>Lophiotrema</taxon>
    </lineage>
</organism>
<dbReference type="EMBL" id="ML977328">
    <property type="protein sequence ID" value="KAF2113207.1"/>
    <property type="molecule type" value="Genomic_DNA"/>
</dbReference>
<proteinExistence type="predicted"/>
<accession>A0A6A5Z2W7</accession>
<protein>
    <submittedName>
        <fullName evidence="1">Uncharacterized protein</fullName>
    </submittedName>
</protein>
<dbReference type="OrthoDB" id="3860121at2759"/>
<keyword evidence="2" id="KW-1185">Reference proteome</keyword>
<sequence>MYSLLSQATQPTTSQGDNVEDLFLTGAEAEARLQPGIPLDGPIVTNGQQQFQCNIQKGQPIEQLFRRMGNLDRTVSVQNPSFSLEGASSVKMRLGDVQDILLSDRISEDPINALELRSPLPRSILPRFLNGEDCQLLGRVRDAVLDGDSGERCAVSIAEWNRWKDVEDWALLA</sequence>
<reference evidence="1" key="1">
    <citation type="journal article" date="2020" name="Stud. Mycol.">
        <title>101 Dothideomycetes genomes: a test case for predicting lifestyles and emergence of pathogens.</title>
        <authorList>
            <person name="Haridas S."/>
            <person name="Albert R."/>
            <person name="Binder M."/>
            <person name="Bloem J."/>
            <person name="Labutti K."/>
            <person name="Salamov A."/>
            <person name="Andreopoulos B."/>
            <person name="Baker S."/>
            <person name="Barry K."/>
            <person name="Bills G."/>
            <person name="Bluhm B."/>
            <person name="Cannon C."/>
            <person name="Castanera R."/>
            <person name="Culley D."/>
            <person name="Daum C."/>
            <person name="Ezra D."/>
            <person name="Gonzalez J."/>
            <person name="Henrissat B."/>
            <person name="Kuo A."/>
            <person name="Liang C."/>
            <person name="Lipzen A."/>
            <person name="Lutzoni F."/>
            <person name="Magnuson J."/>
            <person name="Mondo S."/>
            <person name="Nolan M."/>
            <person name="Ohm R."/>
            <person name="Pangilinan J."/>
            <person name="Park H.-J."/>
            <person name="Ramirez L."/>
            <person name="Alfaro M."/>
            <person name="Sun H."/>
            <person name="Tritt A."/>
            <person name="Yoshinaga Y."/>
            <person name="Zwiers L.-H."/>
            <person name="Turgeon B."/>
            <person name="Goodwin S."/>
            <person name="Spatafora J."/>
            <person name="Crous P."/>
            <person name="Grigoriev I."/>
        </authorList>
    </citation>
    <scope>NUCLEOTIDE SEQUENCE</scope>
    <source>
        <strain evidence="1">CBS 627.86</strain>
    </source>
</reference>
<evidence type="ECO:0000313" key="2">
    <source>
        <dbReference type="Proteomes" id="UP000799770"/>
    </source>
</evidence>
<dbReference type="AlphaFoldDB" id="A0A6A5Z2W7"/>
<dbReference type="Proteomes" id="UP000799770">
    <property type="component" value="Unassembled WGS sequence"/>
</dbReference>
<gene>
    <name evidence="1" type="ORF">BDV96DRAFT_648178</name>
</gene>
<name>A0A6A5Z2W7_9PLEO</name>
<evidence type="ECO:0000313" key="1">
    <source>
        <dbReference type="EMBL" id="KAF2113207.1"/>
    </source>
</evidence>